<dbReference type="Proteomes" id="UP000621560">
    <property type="component" value="Unassembled WGS sequence"/>
</dbReference>
<proteinExistence type="predicted"/>
<organism evidence="1 2">
    <name type="scientific">Paenibacillus sabuli</name>
    <dbReference type="NCBI Taxonomy" id="2772509"/>
    <lineage>
        <taxon>Bacteria</taxon>
        <taxon>Bacillati</taxon>
        <taxon>Bacillota</taxon>
        <taxon>Bacilli</taxon>
        <taxon>Bacillales</taxon>
        <taxon>Paenibacillaceae</taxon>
        <taxon>Paenibacillus</taxon>
    </lineage>
</organism>
<keyword evidence="2" id="KW-1185">Reference proteome</keyword>
<evidence type="ECO:0000313" key="1">
    <source>
        <dbReference type="EMBL" id="MBD2848184.1"/>
    </source>
</evidence>
<evidence type="ECO:0000313" key="2">
    <source>
        <dbReference type="Proteomes" id="UP000621560"/>
    </source>
</evidence>
<dbReference type="RefSeq" id="WP_190921284.1">
    <property type="nucleotide sequence ID" value="NZ_JACXIZ010000056.1"/>
</dbReference>
<sequence length="58" mass="6537">MIVVKKYFAVDLDDVVHQYADGHYVQQSLPGPNPERDKRVSDALAKLKKDKSAAKVRP</sequence>
<comment type="caution">
    <text evidence="1">The sequence shown here is derived from an EMBL/GenBank/DDBJ whole genome shotgun (WGS) entry which is preliminary data.</text>
</comment>
<accession>A0A927BZD6</accession>
<dbReference type="AlphaFoldDB" id="A0A927BZD6"/>
<gene>
    <name evidence="1" type="ORF">IDH44_23560</name>
</gene>
<name>A0A927BZD6_9BACL</name>
<dbReference type="EMBL" id="JACXIZ010000056">
    <property type="protein sequence ID" value="MBD2848184.1"/>
    <property type="molecule type" value="Genomic_DNA"/>
</dbReference>
<reference evidence="1" key="1">
    <citation type="submission" date="2020-09" db="EMBL/GenBank/DDBJ databases">
        <title>A novel bacterium of genus Paenibacillus, isolated from South China Sea.</title>
        <authorList>
            <person name="Huang H."/>
            <person name="Mo K."/>
            <person name="Hu Y."/>
        </authorList>
    </citation>
    <scope>NUCLEOTIDE SEQUENCE</scope>
    <source>
        <strain evidence="1">IB182496</strain>
    </source>
</reference>
<protein>
    <submittedName>
        <fullName evidence="1">Uncharacterized protein</fullName>
    </submittedName>
</protein>